<keyword evidence="4" id="KW-1185">Reference proteome</keyword>
<feature type="domain" description="Myb-like" evidence="2">
    <location>
        <begin position="29"/>
        <end position="99"/>
    </location>
</feature>
<dbReference type="SMART" id="SM00717">
    <property type="entry name" value="SANT"/>
    <property type="match status" value="1"/>
</dbReference>
<dbReference type="Pfam" id="PF13837">
    <property type="entry name" value="Myb_DNA-bind_4"/>
    <property type="match status" value="1"/>
</dbReference>
<dbReference type="EMBL" id="RCHS01001707">
    <property type="protein sequence ID" value="RMX51926.1"/>
    <property type="molecule type" value="Genomic_DNA"/>
</dbReference>
<dbReference type="PANTHER" id="PTHR31307:SF4">
    <property type="entry name" value="TRIHELIX TRANSCRIPTION FACTOR ASIL2"/>
    <property type="match status" value="1"/>
</dbReference>
<dbReference type="InterPro" id="IPR044822">
    <property type="entry name" value="Myb_DNA-bind_4"/>
</dbReference>
<proteinExistence type="predicted"/>
<accession>A0A3M6UEC0</accession>
<comment type="caution">
    <text evidence="3">The sequence shown here is derived from an EMBL/GenBank/DDBJ whole genome shotgun (WGS) entry which is preliminary data.</text>
</comment>
<dbReference type="AlphaFoldDB" id="A0A3M6UEC0"/>
<name>A0A3M6UEC0_POCDA</name>
<protein>
    <recommendedName>
        <fullName evidence="2">Myb-like domain-containing protein</fullName>
    </recommendedName>
</protein>
<feature type="compositionally biased region" description="Low complexity" evidence="1">
    <location>
        <begin position="14"/>
        <end position="29"/>
    </location>
</feature>
<dbReference type="InterPro" id="IPR001005">
    <property type="entry name" value="SANT/Myb"/>
</dbReference>
<dbReference type="PROSITE" id="PS50090">
    <property type="entry name" value="MYB_LIKE"/>
    <property type="match status" value="1"/>
</dbReference>
<sequence>MMAQQFAPTPPLRSDSPASSTSEELSSTAPKKKNSRWTETEEKILIELFGDNEEKLRYKAYNSPEWESIATQLHERCRREYVSSDKTAQQCKTKMSNLTKKFKTAKDKLRTTGYGKGGDEEADKEAEGGVELVSEHFQDMDEILGKREVINPQHVLESMLRNAAHIPELDGPNVSRAGKKLTLVPVKWKRLNQLYSISSIDVDTTGTAVDCWKAINSYLCNREMAEQACTN</sequence>
<evidence type="ECO:0000259" key="2">
    <source>
        <dbReference type="PROSITE" id="PS50090"/>
    </source>
</evidence>
<gene>
    <name evidence="3" type="ORF">pdam_00012174</name>
</gene>
<dbReference type="PANTHER" id="PTHR31307">
    <property type="entry name" value="TRIHELIX TRANSCRIPTION FACTOR ASIL2"/>
    <property type="match status" value="1"/>
</dbReference>
<dbReference type="InterPro" id="IPR044823">
    <property type="entry name" value="ASIL1/2-like"/>
</dbReference>
<feature type="region of interest" description="Disordered" evidence="1">
    <location>
        <begin position="1"/>
        <end position="38"/>
    </location>
</feature>
<organism evidence="3 4">
    <name type="scientific">Pocillopora damicornis</name>
    <name type="common">Cauliflower coral</name>
    <name type="synonym">Millepora damicornis</name>
    <dbReference type="NCBI Taxonomy" id="46731"/>
    <lineage>
        <taxon>Eukaryota</taxon>
        <taxon>Metazoa</taxon>
        <taxon>Cnidaria</taxon>
        <taxon>Anthozoa</taxon>
        <taxon>Hexacorallia</taxon>
        <taxon>Scleractinia</taxon>
        <taxon>Astrocoeniina</taxon>
        <taxon>Pocilloporidae</taxon>
        <taxon>Pocillopora</taxon>
    </lineage>
</organism>
<evidence type="ECO:0000313" key="4">
    <source>
        <dbReference type="Proteomes" id="UP000275408"/>
    </source>
</evidence>
<reference evidence="3 4" key="1">
    <citation type="journal article" date="2018" name="Sci. Rep.">
        <title>Comparative analysis of the Pocillopora damicornis genome highlights role of immune system in coral evolution.</title>
        <authorList>
            <person name="Cunning R."/>
            <person name="Bay R.A."/>
            <person name="Gillette P."/>
            <person name="Baker A.C."/>
            <person name="Traylor-Knowles N."/>
        </authorList>
    </citation>
    <scope>NUCLEOTIDE SEQUENCE [LARGE SCALE GENOMIC DNA]</scope>
    <source>
        <strain evidence="3">RSMAS</strain>
        <tissue evidence="3">Whole animal</tissue>
    </source>
</reference>
<dbReference type="Proteomes" id="UP000275408">
    <property type="component" value="Unassembled WGS sequence"/>
</dbReference>
<dbReference type="Gene3D" id="1.10.10.60">
    <property type="entry name" value="Homeodomain-like"/>
    <property type="match status" value="1"/>
</dbReference>
<evidence type="ECO:0000313" key="3">
    <source>
        <dbReference type="EMBL" id="RMX51926.1"/>
    </source>
</evidence>
<evidence type="ECO:0000256" key="1">
    <source>
        <dbReference type="SAM" id="MobiDB-lite"/>
    </source>
</evidence>